<protein>
    <submittedName>
        <fullName evidence="3">Uncharacterized protein</fullName>
    </submittedName>
</protein>
<keyword evidence="2" id="KW-0732">Signal</keyword>
<keyword evidence="1" id="KW-1133">Transmembrane helix</keyword>
<dbReference type="AlphaFoldDB" id="A0A944GUL9"/>
<organism evidence="3 4">
    <name type="scientific">Roseibium polysiphoniae</name>
    <dbReference type="NCBI Taxonomy" id="2571221"/>
    <lineage>
        <taxon>Bacteria</taxon>
        <taxon>Pseudomonadati</taxon>
        <taxon>Pseudomonadota</taxon>
        <taxon>Alphaproteobacteria</taxon>
        <taxon>Hyphomicrobiales</taxon>
        <taxon>Stappiaceae</taxon>
        <taxon>Roseibium</taxon>
    </lineage>
</organism>
<reference evidence="3" key="1">
    <citation type="submission" date="2018-08" db="EMBL/GenBank/DDBJ databases">
        <authorList>
            <person name="Jin W."/>
            <person name="Wang H."/>
            <person name="Yang Y."/>
            <person name="Li M."/>
            <person name="Liu J."/>
        </authorList>
    </citation>
    <scope>NUCLEOTIDE SEQUENCE</scope>
    <source>
        <strain evidence="3">AESS21</strain>
    </source>
</reference>
<dbReference type="EMBL" id="QTKU01000004">
    <property type="protein sequence ID" value="MBS8261756.1"/>
    <property type="molecule type" value="Genomic_DNA"/>
</dbReference>
<evidence type="ECO:0000256" key="1">
    <source>
        <dbReference type="SAM" id="Phobius"/>
    </source>
</evidence>
<keyword evidence="1" id="KW-0472">Membrane</keyword>
<feature type="signal peptide" evidence="2">
    <location>
        <begin position="1"/>
        <end position="20"/>
    </location>
</feature>
<feature type="chain" id="PRO_5037351638" evidence="2">
    <location>
        <begin position="21"/>
        <end position="67"/>
    </location>
</feature>
<keyword evidence="1" id="KW-0812">Transmembrane</keyword>
<gene>
    <name evidence="3" type="ORF">DYI23_16125</name>
</gene>
<evidence type="ECO:0000256" key="2">
    <source>
        <dbReference type="SAM" id="SignalP"/>
    </source>
</evidence>
<evidence type="ECO:0000313" key="4">
    <source>
        <dbReference type="Proteomes" id="UP000705379"/>
    </source>
</evidence>
<reference evidence="3" key="2">
    <citation type="journal article" date="2021" name="Microorganisms">
        <title>Bacterial Dimethylsulfoniopropionate Biosynthesis in the East China Sea.</title>
        <authorList>
            <person name="Liu J."/>
            <person name="Zhang Y."/>
            <person name="Liu J."/>
            <person name="Zhong H."/>
            <person name="Williams B.T."/>
            <person name="Zheng Y."/>
            <person name="Curson A.R.J."/>
            <person name="Sun C."/>
            <person name="Sun H."/>
            <person name="Song D."/>
            <person name="Wagner Mackenzie B."/>
            <person name="Bermejo Martinez A."/>
            <person name="Todd J.D."/>
            <person name="Zhang X.H."/>
        </authorList>
    </citation>
    <scope>NUCLEOTIDE SEQUENCE</scope>
    <source>
        <strain evidence="3">AESS21</strain>
    </source>
</reference>
<evidence type="ECO:0000313" key="3">
    <source>
        <dbReference type="EMBL" id="MBS8261756.1"/>
    </source>
</evidence>
<proteinExistence type="predicted"/>
<name>A0A944GUL9_9HYPH</name>
<dbReference type="Proteomes" id="UP000705379">
    <property type="component" value="Unassembled WGS sequence"/>
</dbReference>
<feature type="transmembrane region" description="Helical" evidence="1">
    <location>
        <begin position="36"/>
        <end position="59"/>
    </location>
</feature>
<sequence length="67" mass="6865">MKKIALFTATLLASAGSALAHPSALQHAHPHTDASGMFTIETLVIVALGLSLTGAIAWARRGQEGGK</sequence>
<dbReference type="RefSeq" id="WP_213217122.1">
    <property type="nucleotide sequence ID" value="NZ_QTKU01000004.1"/>
</dbReference>
<accession>A0A944GUL9</accession>
<comment type="caution">
    <text evidence="3">The sequence shown here is derived from an EMBL/GenBank/DDBJ whole genome shotgun (WGS) entry which is preliminary data.</text>
</comment>